<evidence type="ECO:0000313" key="1">
    <source>
        <dbReference type="EMBL" id="KAJ9108950.1"/>
    </source>
</evidence>
<organism evidence="1 2">
    <name type="scientific">Naganishia friedmannii</name>
    <dbReference type="NCBI Taxonomy" id="89922"/>
    <lineage>
        <taxon>Eukaryota</taxon>
        <taxon>Fungi</taxon>
        <taxon>Dikarya</taxon>
        <taxon>Basidiomycota</taxon>
        <taxon>Agaricomycotina</taxon>
        <taxon>Tremellomycetes</taxon>
        <taxon>Filobasidiales</taxon>
        <taxon>Filobasidiaceae</taxon>
        <taxon>Naganishia</taxon>
    </lineage>
</organism>
<accession>A0ACC2WC81</accession>
<evidence type="ECO:0000313" key="2">
    <source>
        <dbReference type="Proteomes" id="UP001227268"/>
    </source>
</evidence>
<reference evidence="1" key="1">
    <citation type="submission" date="2023-04" db="EMBL/GenBank/DDBJ databases">
        <title>Draft Genome sequencing of Naganishia species isolated from polar environments using Oxford Nanopore Technology.</title>
        <authorList>
            <person name="Leo P."/>
            <person name="Venkateswaran K."/>
        </authorList>
    </citation>
    <scope>NUCLEOTIDE SEQUENCE</scope>
    <source>
        <strain evidence="1">MNA-CCFEE 5423</strain>
    </source>
</reference>
<sequence>MSLPTLRRCTPASARAVVSRPLVIQARWNSTQKTPPQQEQASGSSRTEQRAMTSIADIVGQPFGNSAAPRPAVPDYSTSLTDTTFLQTPTRPGYTVDNLPPKIDPTLELFAHLIMKHGKKAEAHKVVTDVLQQLQVRAQIDGLRMQRTTRDDPVRLIHKAIDMVSPSIRMVSLRRAAKNIPVPSALDARQRSRQGIQWILKAAERGRAGGQPRNGRLAREFMSVLEGTSAALQRKDEVHRLATVNRSNLQTR</sequence>
<protein>
    <submittedName>
        <fullName evidence="1">Uncharacterized protein</fullName>
    </submittedName>
</protein>
<keyword evidence="2" id="KW-1185">Reference proteome</keyword>
<dbReference type="EMBL" id="JASBWT010000001">
    <property type="protein sequence ID" value="KAJ9108950.1"/>
    <property type="molecule type" value="Genomic_DNA"/>
</dbReference>
<dbReference type="Proteomes" id="UP001227268">
    <property type="component" value="Unassembled WGS sequence"/>
</dbReference>
<proteinExistence type="predicted"/>
<name>A0ACC2WC81_9TREE</name>
<comment type="caution">
    <text evidence="1">The sequence shown here is derived from an EMBL/GenBank/DDBJ whole genome shotgun (WGS) entry which is preliminary data.</text>
</comment>
<gene>
    <name evidence="1" type="ORF">QFC21_000272</name>
</gene>